<comment type="caution">
    <text evidence="1">The sequence shown here is derived from an EMBL/GenBank/DDBJ whole genome shotgun (WGS) entry which is preliminary data.</text>
</comment>
<sequence length="102" mass="11443">MTAWSGGAPSSPVWHHEALEEMSREEKHITGCKYAAARPDGCMLRDHRASGDSGDLCSPAKYHGALPYAVKSGRTSLCTLHLLWSHQRPREPTERYDQHCLR</sequence>
<gene>
    <name evidence="1" type="ORF">CVIRNUC_007729</name>
</gene>
<proteinExistence type="predicted"/>
<name>A0AAV1IDI7_9CHLO</name>
<organism evidence="1 2">
    <name type="scientific">Coccomyxa viridis</name>
    <dbReference type="NCBI Taxonomy" id="1274662"/>
    <lineage>
        <taxon>Eukaryota</taxon>
        <taxon>Viridiplantae</taxon>
        <taxon>Chlorophyta</taxon>
        <taxon>core chlorophytes</taxon>
        <taxon>Trebouxiophyceae</taxon>
        <taxon>Trebouxiophyceae incertae sedis</taxon>
        <taxon>Coccomyxaceae</taxon>
        <taxon>Coccomyxa</taxon>
    </lineage>
</organism>
<dbReference type="Proteomes" id="UP001314263">
    <property type="component" value="Unassembled WGS sequence"/>
</dbReference>
<evidence type="ECO:0000313" key="1">
    <source>
        <dbReference type="EMBL" id="CAK0784525.1"/>
    </source>
</evidence>
<reference evidence="1 2" key="1">
    <citation type="submission" date="2023-10" db="EMBL/GenBank/DDBJ databases">
        <authorList>
            <person name="Maclean D."/>
            <person name="Macfadyen A."/>
        </authorList>
    </citation>
    <scope>NUCLEOTIDE SEQUENCE [LARGE SCALE GENOMIC DNA]</scope>
</reference>
<evidence type="ECO:0000313" key="2">
    <source>
        <dbReference type="Proteomes" id="UP001314263"/>
    </source>
</evidence>
<accession>A0AAV1IDI7</accession>
<keyword evidence="2" id="KW-1185">Reference proteome</keyword>
<dbReference type="EMBL" id="CAUYUE010000010">
    <property type="protein sequence ID" value="CAK0784525.1"/>
    <property type="molecule type" value="Genomic_DNA"/>
</dbReference>
<dbReference type="AlphaFoldDB" id="A0AAV1IDI7"/>
<protein>
    <submittedName>
        <fullName evidence="1">Uncharacterized protein</fullName>
    </submittedName>
</protein>